<dbReference type="PANTHER" id="PTHR11575">
    <property type="entry name" value="5'-NUCLEOTIDASE-RELATED"/>
    <property type="match status" value="1"/>
</dbReference>
<dbReference type="InterPro" id="IPR029052">
    <property type="entry name" value="Metallo-depent_PP-like"/>
</dbReference>
<keyword evidence="2" id="KW-0732">Signal</keyword>
<dbReference type="SUPFAM" id="SSF56300">
    <property type="entry name" value="Metallo-dependent phosphatases"/>
    <property type="match status" value="1"/>
</dbReference>
<name>A0AAD9CUQ1_PAPLA</name>
<comment type="caution">
    <text evidence="6">The sequence shown here is derived from an EMBL/GenBank/DDBJ whole genome shotgun (WGS) entry which is preliminary data.</text>
</comment>
<gene>
    <name evidence="6" type="ORF">DB88DRAFT_350032</name>
</gene>
<evidence type="ECO:0000259" key="4">
    <source>
        <dbReference type="Pfam" id="PF00149"/>
    </source>
</evidence>
<evidence type="ECO:0000256" key="1">
    <source>
        <dbReference type="ARBA" id="ARBA00006654"/>
    </source>
</evidence>
<sequence>MSVDIPILCFNDVYRVKQRYVPQPGAPRSPGESDKTDQSPEISVSQFGQLIYDLRGEWAVKRGEGDVREGLVLFAGDVFNPSVESSVTRGSHMVPVMNALKVDCACVGNHDFDFGFPHLTTLINATTFPWLLSNIIDSKTGSVPEPLRKYWVTERCGVKIGVIGLVEEDWIATIPSWPETFQYRSMVDTALALSKELREEQGVEVVIALTHCRVPNDIKLAKQLGAVDRDTSDSHGVDLLIGGHDHIYYIGKGATQWDGYAGDHSAKGTGTEGDDGVRLIKSGTDFRDLSSATLTLSPPSDKIRKRRIAQLRGKHHYVLPSSPSSREMEDLLKSLLSSVSSTLSKPVCWSLTPFDARSEIVRTQETGLGNWMADVLMHAYAESLLERGPEDKSAASGGETGSEVLAPPKKANGTRNFGGIDAVIICGGTLRGDSQYGPGKITLGDILEILPFEDPVVCIEIDGKGIWDTMESALSKWPAQEGRFPIVSGMQVQWDHTLPPGQRVKSIRLVIPPGEEEDEMDHPEDMIDFVEQSDGTRVEVNQKKVKLGEEVKNEAGGRVYRVITRDYMAQGYDGFSALKGRKFIIDDENGQIMSSIIRSFLLGSAYIFRHKQLVRDYQKHLSSKTSSLIDRARNELNHSPASSPQTSPRSNRVPLLSPVHEKEDAFNFSSPGDQQLNAPGSPVSETSGHAPHKRYVVKHDWSSIRAALWIAKHEHMSTVDECKGSDMRRQGPKRGGLLGEERPSTPSRPRSALADGERKGKGFESNAQASYFVNEESKKELRALAEDLAIVCPLVDGRMKDLAADR</sequence>
<dbReference type="GO" id="GO:0009166">
    <property type="term" value="P:nucleotide catabolic process"/>
    <property type="evidence" value="ECO:0007669"/>
    <property type="project" value="InterPro"/>
</dbReference>
<feature type="compositionally biased region" description="Basic and acidic residues" evidence="3">
    <location>
        <begin position="718"/>
        <end position="729"/>
    </location>
</feature>
<accession>A0AAD9CUQ1</accession>
<feature type="region of interest" description="Disordered" evidence="3">
    <location>
        <begin position="21"/>
        <end position="40"/>
    </location>
</feature>
<dbReference type="Gene3D" id="3.60.21.10">
    <property type="match status" value="1"/>
</dbReference>
<comment type="similarity">
    <text evidence="1">Belongs to the 5'-nucleotidase family.</text>
</comment>
<dbReference type="PRINTS" id="PR01607">
    <property type="entry name" value="APYRASEFAMLY"/>
</dbReference>
<evidence type="ECO:0000259" key="5">
    <source>
        <dbReference type="Pfam" id="PF02872"/>
    </source>
</evidence>
<evidence type="ECO:0000313" key="7">
    <source>
        <dbReference type="Proteomes" id="UP001182556"/>
    </source>
</evidence>
<dbReference type="EMBL" id="JAODAN010000008">
    <property type="protein sequence ID" value="KAK1922384.1"/>
    <property type="molecule type" value="Genomic_DNA"/>
</dbReference>
<feature type="region of interest" description="Disordered" evidence="3">
    <location>
        <begin position="387"/>
        <end position="411"/>
    </location>
</feature>
<dbReference type="Proteomes" id="UP001182556">
    <property type="component" value="Unassembled WGS sequence"/>
</dbReference>
<dbReference type="Pfam" id="PF00149">
    <property type="entry name" value="Metallophos"/>
    <property type="match status" value="1"/>
</dbReference>
<evidence type="ECO:0000256" key="2">
    <source>
        <dbReference type="ARBA" id="ARBA00022729"/>
    </source>
</evidence>
<dbReference type="InterPro" id="IPR036907">
    <property type="entry name" value="5'-Nucleotdase_C_sf"/>
</dbReference>
<dbReference type="PANTHER" id="PTHR11575:SF48">
    <property type="entry name" value="5'-NUCLEOTIDASE"/>
    <property type="match status" value="1"/>
</dbReference>
<feature type="domain" description="5'-Nucleotidase C-terminal" evidence="5">
    <location>
        <begin position="360"/>
        <end position="579"/>
    </location>
</feature>
<dbReference type="InterPro" id="IPR004843">
    <property type="entry name" value="Calcineurin-like_PHP"/>
</dbReference>
<feature type="domain" description="Calcineurin-like phosphoesterase" evidence="4">
    <location>
        <begin position="70"/>
        <end position="248"/>
    </location>
</feature>
<dbReference type="InterPro" id="IPR008334">
    <property type="entry name" value="5'-Nucleotdase_C"/>
</dbReference>
<keyword evidence="7" id="KW-1185">Reference proteome</keyword>
<reference evidence="6" key="1">
    <citation type="submission" date="2023-02" db="EMBL/GenBank/DDBJ databases">
        <title>Identification and recombinant expression of a fungal hydrolase from Papiliotrema laurentii that hydrolyzes apple cutin and clears colloidal polyester polyurethane.</title>
        <authorList>
            <consortium name="DOE Joint Genome Institute"/>
            <person name="Roman V.A."/>
            <person name="Bojanowski C."/>
            <person name="Crable B.R."/>
            <person name="Wagner D.N."/>
            <person name="Hung C.S."/>
            <person name="Nadeau L.J."/>
            <person name="Schratz L."/>
            <person name="Haridas S."/>
            <person name="Pangilinan J."/>
            <person name="Lipzen A."/>
            <person name="Na H."/>
            <person name="Yan M."/>
            <person name="Ng V."/>
            <person name="Grigoriev I.V."/>
            <person name="Spatafora J.W."/>
            <person name="Barlow D."/>
            <person name="Biffinger J."/>
            <person name="Kelley-Loughnane N."/>
            <person name="Varaljay V.A."/>
            <person name="Crookes-Goodson W.J."/>
        </authorList>
    </citation>
    <scope>NUCLEOTIDE SEQUENCE</scope>
    <source>
        <strain evidence="6">5307AH</strain>
    </source>
</reference>
<evidence type="ECO:0000256" key="3">
    <source>
        <dbReference type="SAM" id="MobiDB-lite"/>
    </source>
</evidence>
<dbReference type="Pfam" id="PF02872">
    <property type="entry name" value="5_nucleotid_C"/>
    <property type="match status" value="1"/>
</dbReference>
<dbReference type="GO" id="GO:0016787">
    <property type="term" value="F:hydrolase activity"/>
    <property type="evidence" value="ECO:0007669"/>
    <property type="project" value="InterPro"/>
</dbReference>
<protein>
    <submittedName>
        <fullName evidence="6">Metallo-dependent phosphatase-like protein</fullName>
    </submittedName>
</protein>
<dbReference type="AlphaFoldDB" id="A0AAD9CUQ1"/>
<dbReference type="Gene3D" id="3.90.780.10">
    <property type="entry name" value="5'-Nucleotidase, C-terminal domain"/>
    <property type="match status" value="1"/>
</dbReference>
<dbReference type="InterPro" id="IPR006179">
    <property type="entry name" value="5_nucleotidase/apyrase"/>
</dbReference>
<proteinExistence type="inferred from homology"/>
<evidence type="ECO:0000313" key="6">
    <source>
        <dbReference type="EMBL" id="KAK1922384.1"/>
    </source>
</evidence>
<dbReference type="SUPFAM" id="SSF55816">
    <property type="entry name" value="5'-nucleotidase (syn. UDP-sugar hydrolase), C-terminal domain"/>
    <property type="match status" value="1"/>
</dbReference>
<feature type="region of interest" description="Disordered" evidence="3">
    <location>
        <begin position="718"/>
        <end position="764"/>
    </location>
</feature>
<organism evidence="6 7">
    <name type="scientific">Papiliotrema laurentii</name>
    <name type="common">Cryptococcus laurentii</name>
    <dbReference type="NCBI Taxonomy" id="5418"/>
    <lineage>
        <taxon>Eukaryota</taxon>
        <taxon>Fungi</taxon>
        <taxon>Dikarya</taxon>
        <taxon>Basidiomycota</taxon>
        <taxon>Agaricomycotina</taxon>
        <taxon>Tremellomycetes</taxon>
        <taxon>Tremellales</taxon>
        <taxon>Rhynchogastremaceae</taxon>
        <taxon>Papiliotrema</taxon>
    </lineage>
</organism>
<feature type="region of interest" description="Disordered" evidence="3">
    <location>
        <begin position="664"/>
        <end position="691"/>
    </location>
</feature>
<feature type="compositionally biased region" description="Polar residues" evidence="3">
    <location>
        <begin position="667"/>
        <end position="687"/>
    </location>
</feature>